<protein>
    <recommendedName>
        <fullName evidence="3">Mitochondrial protein</fullName>
    </recommendedName>
</protein>
<dbReference type="PANTHER" id="PTHR11439:SF455">
    <property type="entry name" value="RLK (RECEPTOR-LIKE PROTEIN KINASE) 8, PUTATIVE-RELATED"/>
    <property type="match status" value="1"/>
</dbReference>
<gene>
    <name evidence="1" type="ORF">VitviT2T_004005</name>
</gene>
<reference evidence="1 2" key="1">
    <citation type="journal article" date="2023" name="Hortic Res">
        <title>The complete reference genome for grapevine (Vitis vinifera L.) genetics and breeding.</title>
        <authorList>
            <person name="Shi X."/>
            <person name="Cao S."/>
            <person name="Wang X."/>
            <person name="Huang S."/>
            <person name="Wang Y."/>
            <person name="Liu Z."/>
            <person name="Liu W."/>
            <person name="Leng X."/>
            <person name="Peng Y."/>
            <person name="Wang N."/>
            <person name="Wang Y."/>
            <person name="Ma Z."/>
            <person name="Xu X."/>
            <person name="Zhang F."/>
            <person name="Xue H."/>
            <person name="Zhong H."/>
            <person name="Wang Y."/>
            <person name="Zhang K."/>
            <person name="Velt A."/>
            <person name="Avia K."/>
            <person name="Holtgrawe D."/>
            <person name="Grimplet J."/>
            <person name="Matus J.T."/>
            <person name="Ware D."/>
            <person name="Wu X."/>
            <person name="Wang H."/>
            <person name="Liu C."/>
            <person name="Fang Y."/>
            <person name="Rustenholz C."/>
            <person name="Cheng Z."/>
            <person name="Xiao H."/>
            <person name="Zhou Y."/>
        </authorList>
    </citation>
    <scope>NUCLEOTIDE SEQUENCE [LARGE SCALE GENOMIC DNA]</scope>
    <source>
        <strain evidence="2">cv. Pinot noir / PN40024</strain>
        <tissue evidence="1">Leaf</tissue>
    </source>
</reference>
<dbReference type="PANTHER" id="PTHR11439">
    <property type="entry name" value="GAG-POL-RELATED RETROTRANSPOSON"/>
    <property type="match status" value="1"/>
</dbReference>
<dbReference type="CDD" id="cd09272">
    <property type="entry name" value="RNase_HI_RT_Ty1"/>
    <property type="match status" value="1"/>
</dbReference>
<dbReference type="EMBL" id="CP126650">
    <property type="protein sequence ID" value="WJZ84399.1"/>
    <property type="molecule type" value="Genomic_DNA"/>
</dbReference>
<keyword evidence="2" id="KW-1185">Reference proteome</keyword>
<sequence length="97" mass="10825">MHAPIEDHFRALKRILRYVKGTVHHGLQLHCTSSHELLAYSDTDWAGCPDTQQSTSGYLIFFGPNLVSWCSKKQSTISRSSAEAEYRSLAITTAEVA</sequence>
<evidence type="ECO:0000313" key="1">
    <source>
        <dbReference type="EMBL" id="WJZ84399.1"/>
    </source>
</evidence>
<name>A0ABY9BPD6_VITVI</name>
<accession>A0ABY9BPD6</accession>
<organism evidence="1 2">
    <name type="scientific">Vitis vinifera</name>
    <name type="common">Grape</name>
    <dbReference type="NCBI Taxonomy" id="29760"/>
    <lineage>
        <taxon>Eukaryota</taxon>
        <taxon>Viridiplantae</taxon>
        <taxon>Streptophyta</taxon>
        <taxon>Embryophyta</taxon>
        <taxon>Tracheophyta</taxon>
        <taxon>Spermatophyta</taxon>
        <taxon>Magnoliopsida</taxon>
        <taxon>eudicotyledons</taxon>
        <taxon>Gunneridae</taxon>
        <taxon>Pentapetalae</taxon>
        <taxon>rosids</taxon>
        <taxon>Vitales</taxon>
        <taxon>Vitaceae</taxon>
        <taxon>Viteae</taxon>
        <taxon>Vitis</taxon>
    </lineage>
</organism>
<evidence type="ECO:0000313" key="2">
    <source>
        <dbReference type="Proteomes" id="UP001227230"/>
    </source>
</evidence>
<evidence type="ECO:0008006" key="3">
    <source>
        <dbReference type="Google" id="ProtNLM"/>
    </source>
</evidence>
<proteinExistence type="predicted"/>
<dbReference type="Proteomes" id="UP001227230">
    <property type="component" value="Chromosome 3"/>
</dbReference>